<feature type="domain" description="B3/B4 tRNA-binding" evidence="1">
    <location>
        <begin position="62"/>
        <end position="212"/>
    </location>
</feature>
<gene>
    <name evidence="2" type="primary">yhzB</name>
    <name evidence="2" type="ORF">GCM10011391_23110</name>
</gene>
<protein>
    <recommendedName>
        <fullName evidence="1">B3/B4 tRNA-binding domain-containing protein</fullName>
    </recommendedName>
</protein>
<proteinExistence type="predicted"/>
<dbReference type="PANTHER" id="PTHR39209:SF2">
    <property type="entry name" value="CYTOPLASMIC PROTEIN"/>
    <property type="match status" value="1"/>
</dbReference>
<dbReference type="GO" id="GO:0004826">
    <property type="term" value="F:phenylalanine-tRNA ligase activity"/>
    <property type="evidence" value="ECO:0007669"/>
    <property type="project" value="InterPro"/>
</dbReference>
<dbReference type="AlphaFoldDB" id="A0A8J2YHU9"/>
<reference evidence="2" key="2">
    <citation type="submission" date="2020-09" db="EMBL/GenBank/DDBJ databases">
        <authorList>
            <person name="Sun Q."/>
            <person name="Zhou Y."/>
        </authorList>
    </citation>
    <scope>NUCLEOTIDE SEQUENCE</scope>
    <source>
        <strain evidence="2">CGMCC 1.15371</strain>
    </source>
</reference>
<dbReference type="InterPro" id="IPR005146">
    <property type="entry name" value="B3/B4_tRNA-bd"/>
</dbReference>
<dbReference type="PANTHER" id="PTHR39209">
    <property type="match status" value="1"/>
</dbReference>
<keyword evidence="3" id="KW-1185">Reference proteome</keyword>
<dbReference type="InterPro" id="IPR020825">
    <property type="entry name" value="Phe-tRNA_synthase-like_B3/B4"/>
</dbReference>
<reference evidence="2" key="1">
    <citation type="journal article" date="2014" name="Int. J. Syst. Evol. Microbiol.">
        <title>Complete genome sequence of Corynebacterium casei LMG S-19264T (=DSM 44701T), isolated from a smear-ripened cheese.</title>
        <authorList>
            <consortium name="US DOE Joint Genome Institute (JGI-PGF)"/>
            <person name="Walter F."/>
            <person name="Albersmeier A."/>
            <person name="Kalinowski J."/>
            <person name="Ruckert C."/>
        </authorList>
    </citation>
    <scope>NUCLEOTIDE SEQUENCE</scope>
    <source>
        <strain evidence="2">CGMCC 1.15371</strain>
    </source>
</reference>
<dbReference type="RefSeq" id="WP_188693915.1">
    <property type="nucleotide sequence ID" value="NZ_BMIR01000010.1"/>
</dbReference>
<dbReference type="SMART" id="SM00873">
    <property type="entry name" value="B3_4"/>
    <property type="match status" value="1"/>
</dbReference>
<name>A0A8J2YHU9_9BACL</name>
<evidence type="ECO:0000313" key="2">
    <source>
        <dbReference type="EMBL" id="GGE43701.1"/>
    </source>
</evidence>
<dbReference type="Proteomes" id="UP000628775">
    <property type="component" value="Unassembled WGS sequence"/>
</dbReference>
<dbReference type="SUPFAM" id="SSF56037">
    <property type="entry name" value="PheT/TilS domain"/>
    <property type="match status" value="1"/>
</dbReference>
<accession>A0A8J2YHU9</accession>
<dbReference type="Pfam" id="PF03483">
    <property type="entry name" value="B3_4"/>
    <property type="match status" value="1"/>
</dbReference>
<comment type="caution">
    <text evidence="2">The sequence shown here is derived from an EMBL/GenBank/DDBJ whole genome shotgun (WGS) entry which is preliminary data.</text>
</comment>
<evidence type="ECO:0000259" key="1">
    <source>
        <dbReference type="SMART" id="SM00873"/>
    </source>
</evidence>
<organism evidence="2 3">
    <name type="scientific">Pullulanibacillus camelliae</name>
    <dbReference type="NCBI Taxonomy" id="1707096"/>
    <lineage>
        <taxon>Bacteria</taxon>
        <taxon>Bacillati</taxon>
        <taxon>Bacillota</taxon>
        <taxon>Bacilli</taxon>
        <taxon>Bacillales</taxon>
        <taxon>Sporolactobacillaceae</taxon>
        <taxon>Pullulanibacillus</taxon>
    </lineage>
</organism>
<evidence type="ECO:0000313" key="3">
    <source>
        <dbReference type="Proteomes" id="UP000628775"/>
    </source>
</evidence>
<sequence>MTGTLSKTLTQTIPHFKTGWIHYHDIVVSDSQQLLKGRLTYFSEELMLELEEKSISDLPRVKEWRQIFKQLGTDPSRYRPSHEALLRRIRQGKALPHIHTAADLNNYFSVRHQLPMGIYDLDKINGSITIRVGTASDHYEGLNGRDMSMEEKLVSADALGAFGSPIVDSKRTMTTTDTTAAIQLIYFTPSMNRDECETLLKDMADFFLQINGGEANWLLTE</sequence>
<dbReference type="Gene3D" id="3.50.40.10">
    <property type="entry name" value="Phenylalanyl-trna Synthetase, Chain B, domain 3"/>
    <property type="match status" value="1"/>
</dbReference>
<dbReference type="GO" id="GO:0003723">
    <property type="term" value="F:RNA binding"/>
    <property type="evidence" value="ECO:0007669"/>
    <property type="project" value="InterPro"/>
</dbReference>
<dbReference type="EMBL" id="BMIR01000010">
    <property type="protein sequence ID" value="GGE43701.1"/>
    <property type="molecule type" value="Genomic_DNA"/>
</dbReference>